<dbReference type="PANTHER" id="PTHR44019">
    <property type="entry name" value="WD REPEAT-CONTAINING PROTEIN 55"/>
    <property type="match status" value="1"/>
</dbReference>
<name>A0A383VWN0_TETOB</name>
<dbReference type="PROSITE" id="PS50294">
    <property type="entry name" value="WD_REPEATS_REGION"/>
    <property type="match status" value="1"/>
</dbReference>
<dbReference type="InterPro" id="IPR020472">
    <property type="entry name" value="WD40_PAC1"/>
</dbReference>
<organism evidence="5 6">
    <name type="scientific">Tetradesmus obliquus</name>
    <name type="common">Green alga</name>
    <name type="synonym">Acutodesmus obliquus</name>
    <dbReference type="NCBI Taxonomy" id="3088"/>
    <lineage>
        <taxon>Eukaryota</taxon>
        <taxon>Viridiplantae</taxon>
        <taxon>Chlorophyta</taxon>
        <taxon>core chlorophytes</taxon>
        <taxon>Chlorophyceae</taxon>
        <taxon>CS clade</taxon>
        <taxon>Sphaeropleales</taxon>
        <taxon>Scenedesmaceae</taxon>
        <taxon>Tetradesmus</taxon>
    </lineage>
</organism>
<dbReference type="AlphaFoldDB" id="A0A383VWN0"/>
<sequence>MPPTGTALQRLKDARIARQQAGLTGQRQHFAASSDADNEAYMQHFEADFSSLSTAPPGHLSAAATAPSAAPAAARHAGTRKHDMQDTAAANSRAGVLVQLSDRPLLCSAANWGSNEVIIGSSDHASYVVDAAAGKKRRTLYSKTTGHTEWVTSVCCLPGGRVLSGGMDGRLWLWPAGGSAGTEVSAAHSAPVSKVACLTPAAARIAAAGGSSSSRSNVGVRAARAAAAAAAEPVLAVSCSYDKTVKVWDVSGSRAKQQAVLQGHTGPVLEMAVHPAGTCIATGDRKGGLMCWDLDTGSSSWGVAAAHQGHITALAWSAAAANTPEQHLGCSSSSCFVISGGQDIVVRVWDGRTGSCSAEQTVHADKKGKGAAGNIVTGLGSSGNLVVTAGADMTLRVLDAAQSYKPIHTVQLTDFPYSLTAAASDLVLCGCGDGSVHVVDVEAGAVLYALGAGRAAVRAMEVSPGTERLVCAGDDGCVVCYEFQ</sequence>
<feature type="repeat" description="WD" evidence="3">
    <location>
        <begin position="237"/>
        <end position="258"/>
    </location>
</feature>
<evidence type="ECO:0000256" key="2">
    <source>
        <dbReference type="ARBA" id="ARBA00022737"/>
    </source>
</evidence>
<protein>
    <submittedName>
        <fullName evidence="5">Uncharacterized protein</fullName>
    </submittedName>
</protein>
<dbReference type="SMART" id="SM00320">
    <property type="entry name" value="WD40"/>
    <property type="match status" value="7"/>
</dbReference>
<dbReference type="Gene3D" id="2.130.10.10">
    <property type="entry name" value="YVTN repeat-like/Quinoprotein amine dehydrogenase"/>
    <property type="match status" value="3"/>
</dbReference>
<dbReference type="Pfam" id="PF00400">
    <property type="entry name" value="WD40"/>
    <property type="match status" value="3"/>
</dbReference>
<dbReference type="PRINTS" id="PR00320">
    <property type="entry name" value="GPROTEINBRPT"/>
</dbReference>
<evidence type="ECO:0000256" key="1">
    <source>
        <dbReference type="ARBA" id="ARBA00022574"/>
    </source>
</evidence>
<keyword evidence="6" id="KW-1185">Reference proteome</keyword>
<gene>
    <name evidence="5" type="ORF">BQ4739_LOCUS10154</name>
</gene>
<dbReference type="InterPro" id="IPR015943">
    <property type="entry name" value="WD40/YVTN_repeat-like_dom_sf"/>
</dbReference>
<dbReference type="PANTHER" id="PTHR44019:SF23">
    <property type="entry name" value="F-BOX DOMAIN-CONTAINING PROTEIN"/>
    <property type="match status" value="1"/>
</dbReference>
<dbReference type="InterPro" id="IPR050505">
    <property type="entry name" value="WDR55/POC1"/>
</dbReference>
<evidence type="ECO:0000313" key="6">
    <source>
        <dbReference type="Proteomes" id="UP000256970"/>
    </source>
</evidence>
<proteinExistence type="predicted"/>
<feature type="repeat" description="WD" evidence="3">
    <location>
        <begin position="261"/>
        <end position="298"/>
    </location>
</feature>
<dbReference type="PROSITE" id="PS50082">
    <property type="entry name" value="WD_REPEATS_2"/>
    <property type="match status" value="2"/>
</dbReference>
<keyword evidence="2" id="KW-0677">Repeat</keyword>
<reference evidence="5 6" key="1">
    <citation type="submission" date="2016-10" db="EMBL/GenBank/DDBJ databases">
        <authorList>
            <person name="Cai Z."/>
        </authorList>
    </citation>
    <scope>NUCLEOTIDE SEQUENCE [LARGE SCALE GENOMIC DNA]</scope>
</reference>
<evidence type="ECO:0000256" key="4">
    <source>
        <dbReference type="SAM" id="MobiDB-lite"/>
    </source>
</evidence>
<feature type="region of interest" description="Disordered" evidence="4">
    <location>
        <begin position="56"/>
        <end position="82"/>
    </location>
</feature>
<dbReference type="InterPro" id="IPR036322">
    <property type="entry name" value="WD40_repeat_dom_sf"/>
</dbReference>
<dbReference type="STRING" id="3088.A0A383VWN0"/>
<dbReference type="SUPFAM" id="SSF50978">
    <property type="entry name" value="WD40 repeat-like"/>
    <property type="match status" value="1"/>
</dbReference>
<dbReference type="EMBL" id="FNXT01000963">
    <property type="protein sequence ID" value="SZX69888.1"/>
    <property type="molecule type" value="Genomic_DNA"/>
</dbReference>
<dbReference type="Proteomes" id="UP000256970">
    <property type="component" value="Unassembled WGS sequence"/>
</dbReference>
<evidence type="ECO:0000313" key="5">
    <source>
        <dbReference type="EMBL" id="SZX69888.1"/>
    </source>
</evidence>
<dbReference type="InterPro" id="IPR001680">
    <property type="entry name" value="WD40_rpt"/>
</dbReference>
<keyword evidence="1 3" id="KW-0853">WD repeat</keyword>
<feature type="compositionally biased region" description="Low complexity" evidence="4">
    <location>
        <begin position="58"/>
        <end position="76"/>
    </location>
</feature>
<accession>A0A383VWN0</accession>
<evidence type="ECO:0000256" key="3">
    <source>
        <dbReference type="PROSITE-ProRule" id="PRU00221"/>
    </source>
</evidence>